<dbReference type="STRING" id="930990.A0A067MLW3"/>
<keyword evidence="3" id="KW-0378">Hydrolase</keyword>
<dbReference type="EMBL" id="KL198049">
    <property type="protein sequence ID" value="KDQ12581.1"/>
    <property type="molecule type" value="Genomic_DNA"/>
</dbReference>
<evidence type="ECO:0000256" key="4">
    <source>
        <dbReference type="SAM" id="SignalP"/>
    </source>
</evidence>
<name>A0A067MLW3_BOTB1</name>
<dbReference type="PANTHER" id="PTHR30457">
    <property type="entry name" value="5'-NUCLEOTIDASE SURE"/>
    <property type="match status" value="1"/>
</dbReference>
<sequence>MVLIKPLIPAVSLLLSTAVSGLNILLSNDDGWAVANIRALKTRLEEAGHKVIISAPSDNRSGTGNSTTTPTPIGSSGCDFGTCAPGSPAIGVDPNDESLWYVHAYPVDAVKYGISTLAPKYFGGPPDLILAGPNEGSNLGDTNKISGTFGAAKEGVIQGIPSIAFSAPGPHRAYTALGPRDTDTSWILAELAVKVVQKVVASGKPYLPANSGLGVNFSDPKSSGSCTRASSFKYVLTAISASPDGDPVTCGSSTLPLERPLIQGSGCYTAISSFVIPAAFNSDKKTETEVLDRLSGLLSCP</sequence>
<proteinExistence type="inferred from homology"/>
<keyword evidence="4" id="KW-0732">Signal</keyword>
<dbReference type="InterPro" id="IPR036523">
    <property type="entry name" value="SurE-like_sf"/>
</dbReference>
<dbReference type="Gene3D" id="3.40.1210.10">
    <property type="entry name" value="Survival protein SurE-like phosphatase/nucleotidase"/>
    <property type="match status" value="1"/>
</dbReference>
<dbReference type="Proteomes" id="UP000027195">
    <property type="component" value="Unassembled WGS sequence"/>
</dbReference>
<gene>
    <name evidence="6" type="ORF">BOTBODRAFT_56638</name>
</gene>
<evidence type="ECO:0000259" key="5">
    <source>
        <dbReference type="Pfam" id="PF01975"/>
    </source>
</evidence>
<feature type="signal peptide" evidence="4">
    <location>
        <begin position="1"/>
        <end position="21"/>
    </location>
</feature>
<evidence type="ECO:0000313" key="7">
    <source>
        <dbReference type="Proteomes" id="UP000027195"/>
    </source>
</evidence>
<evidence type="ECO:0000256" key="3">
    <source>
        <dbReference type="ARBA" id="ARBA00022801"/>
    </source>
</evidence>
<dbReference type="InParanoid" id="A0A067MLW3"/>
<feature type="chain" id="PRO_5001645721" description="Survival protein SurE-like phosphatase/nucleotidase domain-containing protein" evidence="4">
    <location>
        <begin position="22"/>
        <end position="301"/>
    </location>
</feature>
<dbReference type="GO" id="GO:0008252">
    <property type="term" value="F:nucleotidase activity"/>
    <property type="evidence" value="ECO:0007669"/>
    <property type="project" value="InterPro"/>
</dbReference>
<dbReference type="PANTHER" id="PTHR30457:SF0">
    <property type="entry name" value="PHOSPHATASE, PUTATIVE (AFU_ORTHOLOGUE AFUA_4G01070)-RELATED"/>
    <property type="match status" value="1"/>
</dbReference>
<comment type="similarity">
    <text evidence="1">Belongs to the SurE nucleotidase family.</text>
</comment>
<dbReference type="HOGENOM" id="CLU_045192_0_1_1"/>
<dbReference type="SUPFAM" id="SSF64167">
    <property type="entry name" value="SurE-like"/>
    <property type="match status" value="1"/>
</dbReference>
<keyword evidence="7" id="KW-1185">Reference proteome</keyword>
<feature type="domain" description="Survival protein SurE-like phosphatase/nucleotidase" evidence="5">
    <location>
        <begin position="24"/>
        <end position="220"/>
    </location>
</feature>
<dbReference type="GO" id="GO:0046872">
    <property type="term" value="F:metal ion binding"/>
    <property type="evidence" value="ECO:0007669"/>
    <property type="project" value="UniProtKB-KW"/>
</dbReference>
<dbReference type="InterPro" id="IPR030048">
    <property type="entry name" value="SurE"/>
</dbReference>
<accession>A0A067MLW3</accession>
<evidence type="ECO:0000313" key="6">
    <source>
        <dbReference type="EMBL" id="KDQ12581.1"/>
    </source>
</evidence>
<organism evidence="6 7">
    <name type="scientific">Botryobasidium botryosum (strain FD-172 SS1)</name>
    <dbReference type="NCBI Taxonomy" id="930990"/>
    <lineage>
        <taxon>Eukaryota</taxon>
        <taxon>Fungi</taxon>
        <taxon>Dikarya</taxon>
        <taxon>Basidiomycota</taxon>
        <taxon>Agaricomycotina</taxon>
        <taxon>Agaricomycetes</taxon>
        <taxon>Cantharellales</taxon>
        <taxon>Botryobasidiaceae</taxon>
        <taxon>Botryobasidium</taxon>
    </lineage>
</organism>
<evidence type="ECO:0000256" key="1">
    <source>
        <dbReference type="ARBA" id="ARBA00011062"/>
    </source>
</evidence>
<reference evidence="7" key="1">
    <citation type="journal article" date="2014" name="Proc. Natl. Acad. Sci. U.S.A.">
        <title>Extensive sampling of basidiomycete genomes demonstrates inadequacy of the white-rot/brown-rot paradigm for wood decay fungi.</title>
        <authorList>
            <person name="Riley R."/>
            <person name="Salamov A.A."/>
            <person name="Brown D.W."/>
            <person name="Nagy L.G."/>
            <person name="Floudas D."/>
            <person name="Held B.W."/>
            <person name="Levasseur A."/>
            <person name="Lombard V."/>
            <person name="Morin E."/>
            <person name="Otillar R."/>
            <person name="Lindquist E.A."/>
            <person name="Sun H."/>
            <person name="LaButti K.M."/>
            <person name="Schmutz J."/>
            <person name="Jabbour D."/>
            <person name="Luo H."/>
            <person name="Baker S.E."/>
            <person name="Pisabarro A.G."/>
            <person name="Walton J.D."/>
            <person name="Blanchette R.A."/>
            <person name="Henrissat B."/>
            <person name="Martin F."/>
            <person name="Cullen D."/>
            <person name="Hibbett D.S."/>
            <person name="Grigoriev I.V."/>
        </authorList>
    </citation>
    <scope>NUCLEOTIDE SEQUENCE [LARGE SCALE GENOMIC DNA]</scope>
    <source>
        <strain evidence="7">FD-172 SS1</strain>
    </source>
</reference>
<dbReference type="Pfam" id="PF01975">
    <property type="entry name" value="SurE"/>
    <property type="match status" value="1"/>
</dbReference>
<evidence type="ECO:0000256" key="2">
    <source>
        <dbReference type="ARBA" id="ARBA00022723"/>
    </source>
</evidence>
<dbReference type="OrthoDB" id="4018688at2759"/>
<protein>
    <recommendedName>
        <fullName evidence="5">Survival protein SurE-like phosphatase/nucleotidase domain-containing protein</fullName>
    </recommendedName>
</protein>
<dbReference type="AlphaFoldDB" id="A0A067MLW3"/>
<dbReference type="InterPro" id="IPR002828">
    <property type="entry name" value="SurE-like_Pase/nucleotidase"/>
</dbReference>
<keyword evidence="2" id="KW-0479">Metal-binding</keyword>